<evidence type="ECO:0000313" key="3">
    <source>
        <dbReference type="Proteomes" id="UP001153269"/>
    </source>
</evidence>
<feature type="compositionally biased region" description="Basic and acidic residues" evidence="1">
    <location>
        <begin position="1"/>
        <end position="11"/>
    </location>
</feature>
<evidence type="ECO:0000256" key="1">
    <source>
        <dbReference type="SAM" id="MobiDB-lite"/>
    </source>
</evidence>
<comment type="caution">
    <text evidence="2">The sequence shown here is derived from an EMBL/GenBank/DDBJ whole genome shotgun (WGS) entry which is preliminary data.</text>
</comment>
<evidence type="ECO:0000313" key="2">
    <source>
        <dbReference type="EMBL" id="CAB1421334.1"/>
    </source>
</evidence>
<dbReference type="AlphaFoldDB" id="A0A9N7U071"/>
<organism evidence="2 3">
    <name type="scientific">Pleuronectes platessa</name>
    <name type="common">European plaice</name>
    <dbReference type="NCBI Taxonomy" id="8262"/>
    <lineage>
        <taxon>Eukaryota</taxon>
        <taxon>Metazoa</taxon>
        <taxon>Chordata</taxon>
        <taxon>Craniata</taxon>
        <taxon>Vertebrata</taxon>
        <taxon>Euteleostomi</taxon>
        <taxon>Actinopterygii</taxon>
        <taxon>Neopterygii</taxon>
        <taxon>Teleostei</taxon>
        <taxon>Neoteleostei</taxon>
        <taxon>Acanthomorphata</taxon>
        <taxon>Carangaria</taxon>
        <taxon>Pleuronectiformes</taxon>
        <taxon>Pleuronectoidei</taxon>
        <taxon>Pleuronectidae</taxon>
        <taxon>Pleuronectes</taxon>
    </lineage>
</organism>
<dbReference type="EMBL" id="CADEAL010000518">
    <property type="protein sequence ID" value="CAB1421334.1"/>
    <property type="molecule type" value="Genomic_DNA"/>
</dbReference>
<keyword evidence="3" id="KW-1185">Reference proteome</keyword>
<name>A0A9N7U071_PLEPL</name>
<feature type="region of interest" description="Disordered" evidence="1">
    <location>
        <begin position="71"/>
        <end position="96"/>
    </location>
</feature>
<proteinExistence type="predicted"/>
<accession>A0A9N7U071</accession>
<protein>
    <submittedName>
        <fullName evidence="2">Uncharacterized protein</fullName>
    </submittedName>
</protein>
<gene>
    <name evidence="2" type="ORF">PLEPLA_LOCUS9216</name>
</gene>
<reference evidence="2" key="1">
    <citation type="submission" date="2020-03" db="EMBL/GenBank/DDBJ databases">
        <authorList>
            <person name="Weist P."/>
        </authorList>
    </citation>
    <scope>NUCLEOTIDE SEQUENCE</scope>
</reference>
<feature type="region of interest" description="Disordered" evidence="1">
    <location>
        <begin position="1"/>
        <end position="32"/>
    </location>
</feature>
<dbReference type="Proteomes" id="UP001153269">
    <property type="component" value="Unassembled WGS sequence"/>
</dbReference>
<sequence>MVSGAFRDRAGRCSSCSPVGPGSTLRGWDPPPRTSVCGRRAGVCGSVRIRSRSHAAPVHAEAERRTALFPLTSRQRAEPQPGEETLLRRRHELPAATRSSRRGSRWVFVGEAVPSLRSSSSRCQRSLFDSLGRSCGSAVVVRSACFTESRTSSRVARPALLHDPTRTVRP</sequence>